<evidence type="ECO:0000313" key="5">
    <source>
        <dbReference type="Proteomes" id="UP000031623"/>
    </source>
</evidence>
<proteinExistence type="predicted"/>
<name>A0A090AI42_9GAMM</name>
<evidence type="ECO:0000313" key="4">
    <source>
        <dbReference type="EMBL" id="BAP55032.1"/>
    </source>
</evidence>
<evidence type="ECO:0000256" key="2">
    <source>
        <dbReference type="ARBA" id="ARBA00023180"/>
    </source>
</evidence>
<reference evidence="4 5" key="1">
    <citation type="journal article" date="2014" name="ISME J.">
        <title>Ecophysiology of Thioploca ingrica as revealed by the complete genome sequence supplemented with proteomic evidence.</title>
        <authorList>
            <person name="Kojima H."/>
            <person name="Ogura Y."/>
            <person name="Yamamoto N."/>
            <person name="Togashi T."/>
            <person name="Mori H."/>
            <person name="Watanabe T."/>
            <person name="Nemoto F."/>
            <person name="Kurokawa K."/>
            <person name="Hayashi T."/>
            <person name="Fukui M."/>
        </authorList>
    </citation>
    <scope>NUCLEOTIDE SEQUENCE [LARGE SCALE GENOMIC DNA]</scope>
</reference>
<dbReference type="InterPro" id="IPR000863">
    <property type="entry name" value="Sulfotransferase_dom"/>
</dbReference>
<gene>
    <name evidence="4" type="ORF">THII_0735</name>
</gene>
<dbReference type="PANTHER" id="PTHR10605">
    <property type="entry name" value="HEPARAN SULFATE SULFOTRANSFERASE"/>
    <property type="match status" value="1"/>
</dbReference>
<dbReference type="EMBL" id="AP014633">
    <property type="protein sequence ID" value="BAP55032.1"/>
    <property type="molecule type" value="Genomic_DNA"/>
</dbReference>
<keyword evidence="1 4" id="KW-0808">Transferase</keyword>
<dbReference type="HOGENOM" id="CLU_017703_1_2_6"/>
<keyword evidence="5" id="KW-1185">Reference proteome</keyword>
<accession>A0A090AI42</accession>
<dbReference type="Gene3D" id="3.40.50.300">
    <property type="entry name" value="P-loop containing nucleotide triphosphate hydrolases"/>
    <property type="match status" value="1"/>
</dbReference>
<dbReference type="InterPro" id="IPR037359">
    <property type="entry name" value="NST/OST"/>
</dbReference>
<sequence length="254" mass="29676">MKQRLPNFIIAGAPRSGTTWLYYLLDQHPEVYMAKPVRPEPKFFLVDEIYQQGIGYYASTWFSAVEEAKVVGEKSTNYLENTAVAGRIYQHLPQAKLIFLLREPVQRAFSNYLWSQMNGLEDKDFETALSLEAEREMNLPEQFCYARPHAYFSRGLYAQLLRPYFDLFPREQLLCLRYEDIINQPERLAKRLHLFLGVQPRPSDTKNLGLINSVGDPNEVIPKETYKKLVERYVGPNRQLVQLLGTDFEIWENS</sequence>
<dbReference type="PANTHER" id="PTHR10605:SF56">
    <property type="entry name" value="BIFUNCTIONAL HEPARAN SULFATE N-DEACETYLASE_N-SULFOTRANSFERASE"/>
    <property type="match status" value="1"/>
</dbReference>
<dbReference type="Pfam" id="PF00685">
    <property type="entry name" value="Sulfotransfer_1"/>
    <property type="match status" value="1"/>
</dbReference>
<evidence type="ECO:0000259" key="3">
    <source>
        <dbReference type="Pfam" id="PF00685"/>
    </source>
</evidence>
<dbReference type="AlphaFoldDB" id="A0A090AI42"/>
<dbReference type="OrthoDB" id="9075305at2"/>
<protein>
    <submittedName>
        <fullName evidence="4">Sulfotransferase</fullName>
    </submittedName>
</protein>
<dbReference type="GO" id="GO:0008146">
    <property type="term" value="F:sulfotransferase activity"/>
    <property type="evidence" value="ECO:0007669"/>
    <property type="project" value="InterPro"/>
</dbReference>
<dbReference type="STRING" id="40754.THII_0735"/>
<dbReference type="SUPFAM" id="SSF52540">
    <property type="entry name" value="P-loop containing nucleoside triphosphate hydrolases"/>
    <property type="match status" value="1"/>
</dbReference>
<dbReference type="InterPro" id="IPR027417">
    <property type="entry name" value="P-loop_NTPase"/>
</dbReference>
<feature type="domain" description="Sulfotransferase" evidence="3">
    <location>
        <begin position="6"/>
        <end position="201"/>
    </location>
</feature>
<dbReference type="Proteomes" id="UP000031623">
    <property type="component" value="Chromosome"/>
</dbReference>
<dbReference type="KEGG" id="tig:THII_0735"/>
<organism evidence="4 5">
    <name type="scientific">Thioploca ingrica</name>
    <dbReference type="NCBI Taxonomy" id="40754"/>
    <lineage>
        <taxon>Bacteria</taxon>
        <taxon>Pseudomonadati</taxon>
        <taxon>Pseudomonadota</taxon>
        <taxon>Gammaproteobacteria</taxon>
        <taxon>Thiotrichales</taxon>
        <taxon>Thiotrichaceae</taxon>
        <taxon>Thioploca</taxon>
    </lineage>
</organism>
<keyword evidence="2" id="KW-0325">Glycoprotein</keyword>
<evidence type="ECO:0000256" key="1">
    <source>
        <dbReference type="ARBA" id="ARBA00022679"/>
    </source>
</evidence>